<sequence length="212" mass="24432">MISLRQQIDREEFDYPALMDALSGYGNPRGKVTALLRKGDIIRVKKGLYIFGDHLRRRPYSRMLLANLVYGPSLVSHDSALSFHGLIPERVEVMTSATTRRSKTFDTPVGRFIYRQVPREYFPVGMDRMEERDLAFLIAVPERALADKILDDRGHSLRSRIDAKRYLMDDLRLDREELVRLDPELLDLLAQSGRSRKIAVCASLLRKLKEEG</sequence>
<dbReference type="EMBL" id="JACXWD010000114">
    <property type="protein sequence ID" value="MBD3869560.1"/>
    <property type="molecule type" value="Genomic_DNA"/>
</dbReference>
<evidence type="ECO:0000313" key="1">
    <source>
        <dbReference type="EMBL" id="MBD3869560.1"/>
    </source>
</evidence>
<comment type="caution">
    <text evidence="1">The sequence shown here is derived from an EMBL/GenBank/DDBJ whole genome shotgun (WGS) entry which is preliminary data.</text>
</comment>
<gene>
    <name evidence="1" type="ORF">IFK94_15680</name>
</gene>
<evidence type="ECO:0008006" key="3">
    <source>
        <dbReference type="Google" id="ProtNLM"/>
    </source>
</evidence>
<name>A0A8J6Y930_9BACT</name>
<evidence type="ECO:0000313" key="2">
    <source>
        <dbReference type="Proteomes" id="UP000648239"/>
    </source>
</evidence>
<accession>A0A8J6Y930</accession>
<organism evidence="1 2">
    <name type="scientific">Candidatus Polarisedimenticola svalbardensis</name>
    <dbReference type="NCBI Taxonomy" id="2886004"/>
    <lineage>
        <taxon>Bacteria</taxon>
        <taxon>Pseudomonadati</taxon>
        <taxon>Acidobacteriota</taxon>
        <taxon>Candidatus Polarisedimenticolia</taxon>
        <taxon>Candidatus Polarisedimenticolales</taxon>
        <taxon>Candidatus Polarisedimenticolaceae</taxon>
        <taxon>Candidatus Polarisedimenticola</taxon>
    </lineage>
</organism>
<dbReference type="AlphaFoldDB" id="A0A8J6Y930"/>
<protein>
    <recommendedName>
        <fullName evidence="3">Transcriptional regulator, AbiEi antitoxin, Type IV TA system</fullName>
    </recommendedName>
</protein>
<reference evidence="1 2" key="1">
    <citation type="submission" date="2020-08" db="EMBL/GenBank/DDBJ databases">
        <title>Acidobacteriota in marine sediments use diverse sulfur dissimilation pathways.</title>
        <authorList>
            <person name="Wasmund K."/>
        </authorList>
    </citation>
    <scope>NUCLEOTIDE SEQUENCE [LARGE SCALE GENOMIC DNA]</scope>
    <source>
        <strain evidence="1">MAG AM4</strain>
    </source>
</reference>
<proteinExistence type="predicted"/>
<dbReference type="Proteomes" id="UP000648239">
    <property type="component" value="Unassembled WGS sequence"/>
</dbReference>